<proteinExistence type="predicted"/>
<dbReference type="SUPFAM" id="SSF51445">
    <property type="entry name" value="(Trans)glycosidases"/>
    <property type="match status" value="1"/>
</dbReference>
<dbReference type="PANTHER" id="PTHR12631:SF10">
    <property type="entry name" value="BETA-XYLOSIDASE-LIKE PROTEIN-RELATED"/>
    <property type="match status" value="1"/>
</dbReference>
<sequence length="445" mass="49065">MDIRLGVVRGIQYGLIDKPDTFAPQARELGAGLVRVFFYWSQLEPEPGRYDWSAVDAVLGQVDDGTELWFTLGASSPWGSTRATDLLPASPPLDPAAYAAMLRALVGHCRGRVRHWQCENEPSNALFWAGTAADYVAHLQGFHQAVKSADPDATVVLGGCPPGVFPAPDRPDGEREFFLQVIDEGRDAYDVFDIHLYGDPYLIPRTIEDARAAVGDKPVVVGEYNGPLPLQFPEVFEHLTEVIEAGAIQPWHRLTVQDLFDGTFTPEPVHAAMKRLYDRMAELPPALQMFMTGCPEELEARRHRLNADDLLIRNMLALSCGIRLTVCWQLGPDTPEPPEPYDFLQLLFSKFQLMAFEGDSLSVRHPCADAFAELSSRLAGAADVRRVEVPGRPDAYVFELVGTGVEVAWLRPSSPSSPSAPELPALVRNGATLTSRPQFTCAAEW</sequence>
<keyword evidence="2" id="KW-1185">Reference proteome</keyword>
<dbReference type="Proteomes" id="UP001589532">
    <property type="component" value="Unassembled WGS sequence"/>
</dbReference>
<dbReference type="RefSeq" id="WP_344984508.1">
    <property type="nucleotide sequence ID" value="NZ_BAAAXV010000001.1"/>
</dbReference>
<gene>
    <name evidence="1" type="ORF">ACFFSA_48095</name>
</gene>
<dbReference type="InterPro" id="IPR051923">
    <property type="entry name" value="Glycosyl_Hydrolase_39"/>
</dbReference>
<comment type="caution">
    <text evidence="1">The sequence shown here is derived from an EMBL/GenBank/DDBJ whole genome shotgun (WGS) entry which is preliminary data.</text>
</comment>
<accession>A0ABV5SGS9</accession>
<protein>
    <submittedName>
        <fullName evidence="1">Uncharacterized protein</fullName>
    </submittedName>
</protein>
<evidence type="ECO:0000313" key="2">
    <source>
        <dbReference type="Proteomes" id="UP001589532"/>
    </source>
</evidence>
<dbReference type="Gene3D" id="3.20.20.80">
    <property type="entry name" value="Glycosidases"/>
    <property type="match status" value="1"/>
</dbReference>
<evidence type="ECO:0000313" key="1">
    <source>
        <dbReference type="EMBL" id="MFB9630880.1"/>
    </source>
</evidence>
<dbReference type="InterPro" id="IPR017853">
    <property type="entry name" value="GH"/>
</dbReference>
<reference evidence="1 2" key="1">
    <citation type="submission" date="2024-09" db="EMBL/GenBank/DDBJ databases">
        <authorList>
            <person name="Sun Q."/>
            <person name="Mori K."/>
        </authorList>
    </citation>
    <scope>NUCLEOTIDE SEQUENCE [LARGE SCALE GENOMIC DNA]</scope>
    <source>
        <strain evidence="1 2">JCM 3143</strain>
    </source>
</reference>
<dbReference type="EMBL" id="JBHMBW010000103">
    <property type="protein sequence ID" value="MFB9630880.1"/>
    <property type="molecule type" value="Genomic_DNA"/>
</dbReference>
<organism evidence="1 2">
    <name type="scientific">Nonomuraea helvata</name>
    <dbReference type="NCBI Taxonomy" id="37484"/>
    <lineage>
        <taxon>Bacteria</taxon>
        <taxon>Bacillati</taxon>
        <taxon>Actinomycetota</taxon>
        <taxon>Actinomycetes</taxon>
        <taxon>Streptosporangiales</taxon>
        <taxon>Streptosporangiaceae</taxon>
        <taxon>Nonomuraea</taxon>
    </lineage>
</organism>
<name>A0ABV5SGS9_9ACTN</name>
<dbReference type="PANTHER" id="PTHR12631">
    <property type="entry name" value="ALPHA-L-IDURONIDASE"/>
    <property type="match status" value="1"/>
</dbReference>